<name>A0A975BEU3_9BACT</name>
<evidence type="ECO:0000313" key="1">
    <source>
        <dbReference type="EMBL" id="QTA84066.1"/>
    </source>
</evidence>
<proteinExistence type="predicted"/>
<dbReference type="RefSeq" id="WP_207680703.1">
    <property type="nucleotide sequence ID" value="NZ_CP061800.1"/>
</dbReference>
<keyword evidence="2" id="KW-1185">Reference proteome</keyword>
<reference evidence="1" key="1">
    <citation type="journal article" date="2021" name="Microb. Physiol.">
        <title>Proteogenomic Insights into the Physiology of Marine, Sulfate-Reducing, Filamentous Desulfonema limicola and Desulfonema magnum.</title>
        <authorList>
            <person name="Schnaars V."/>
            <person name="Wohlbrand L."/>
            <person name="Scheve S."/>
            <person name="Hinrichs C."/>
            <person name="Reinhardt R."/>
            <person name="Rabus R."/>
        </authorList>
    </citation>
    <scope>NUCLEOTIDE SEQUENCE</scope>
    <source>
        <strain evidence="1">4be13</strain>
    </source>
</reference>
<dbReference type="Proteomes" id="UP000663722">
    <property type="component" value="Chromosome"/>
</dbReference>
<dbReference type="EMBL" id="CP061800">
    <property type="protein sequence ID" value="QTA84066.1"/>
    <property type="molecule type" value="Genomic_DNA"/>
</dbReference>
<evidence type="ECO:0008006" key="3">
    <source>
        <dbReference type="Google" id="ProtNLM"/>
    </source>
</evidence>
<gene>
    <name evidence="1" type="ORF">dnm_000580</name>
</gene>
<organism evidence="1 2">
    <name type="scientific">Desulfonema magnum</name>
    <dbReference type="NCBI Taxonomy" id="45655"/>
    <lineage>
        <taxon>Bacteria</taxon>
        <taxon>Pseudomonadati</taxon>
        <taxon>Thermodesulfobacteriota</taxon>
        <taxon>Desulfobacteria</taxon>
        <taxon>Desulfobacterales</taxon>
        <taxon>Desulfococcaceae</taxon>
        <taxon>Desulfonema</taxon>
    </lineage>
</organism>
<protein>
    <recommendedName>
        <fullName evidence="3">DUF4351 domain-containing protein</fullName>
    </recommendedName>
</protein>
<sequence length="76" mass="8649">MQYVTTAERIGIEKGEKIGIEKGVKKGRKEGILIGEILTLQRILKQPVYSKAELEKKTLKELKTILAETESRLFFS</sequence>
<dbReference type="KEGG" id="dmm:dnm_000580"/>
<dbReference type="AlphaFoldDB" id="A0A975BEU3"/>
<accession>A0A975BEU3</accession>
<evidence type="ECO:0000313" key="2">
    <source>
        <dbReference type="Proteomes" id="UP000663722"/>
    </source>
</evidence>